<keyword evidence="2" id="KW-0663">Pyridoxal phosphate</keyword>
<name>A0ABQ5SDF6_9CHLO</name>
<feature type="compositionally biased region" description="Basic and acidic residues" evidence="4">
    <location>
        <begin position="283"/>
        <end position="293"/>
    </location>
</feature>
<gene>
    <name evidence="6" type="ORF">VaNZ11_011837</name>
</gene>
<evidence type="ECO:0000313" key="6">
    <source>
        <dbReference type="EMBL" id="GLI67676.1"/>
    </source>
</evidence>
<dbReference type="EMBL" id="BSDZ01000078">
    <property type="protein sequence ID" value="GLI67676.1"/>
    <property type="molecule type" value="Genomic_DNA"/>
</dbReference>
<feature type="region of interest" description="Disordered" evidence="4">
    <location>
        <begin position="46"/>
        <end position="78"/>
    </location>
</feature>
<protein>
    <recommendedName>
        <fullName evidence="5">Tryptophan synthase beta chain-like PALP domain-containing protein</fullName>
    </recommendedName>
</protein>
<accession>A0ABQ5SDF6</accession>
<evidence type="ECO:0000256" key="4">
    <source>
        <dbReference type="SAM" id="MobiDB-lite"/>
    </source>
</evidence>
<dbReference type="Gene3D" id="3.40.50.1100">
    <property type="match status" value="2"/>
</dbReference>
<evidence type="ECO:0000313" key="7">
    <source>
        <dbReference type="Proteomes" id="UP001165090"/>
    </source>
</evidence>
<keyword evidence="7" id="KW-1185">Reference proteome</keyword>
<feature type="compositionally biased region" description="Low complexity" evidence="4">
    <location>
        <begin position="47"/>
        <end position="68"/>
    </location>
</feature>
<evidence type="ECO:0000256" key="1">
    <source>
        <dbReference type="ARBA" id="ARBA00001933"/>
    </source>
</evidence>
<comment type="cofactor">
    <cofactor evidence="1">
        <name>pyridoxal 5'-phosphate</name>
        <dbReference type="ChEBI" id="CHEBI:597326"/>
    </cofactor>
</comment>
<dbReference type="Pfam" id="PF00291">
    <property type="entry name" value="PALP"/>
    <property type="match status" value="2"/>
</dbReference>
<dbReference type="PANTHER" id="PTHR48078:SF6">
    <property type="entry name" value="L-THREONINE DEHYDRATASE CATABOLIC TDCB"/>
    <property type="match status" value="1"/>
</dbReference>
<sequence>MALPSTTEELLALLDRNRWSTVAFRRRLDIADWPWELQLQYQTPSRPQQLKPNLQQQQQQELQQAAELTEPPQPGTATTIASSSHLERAVQVNIGDVVAREAAVAYGKIHEHVRHTPLEPSPWLSSLAGSASGRSCVALLKLESEQHTGSFKVRGALSKLMSLPPEARSRGVFTASTGNHALAVVYACKSLSEQSPHPAQIDDAPRAAASNMAGGRPSVTWDIEAQPAVGSGPGAAPVPAPGAPVQQPQLSLHKGPEGARNRVNGEATAAASLYSAAANATSDPERDDARGEQDSSTPGLEAGASDSSAFGGLRPQLYIPTTASPYKIRKLMSLGAELHLYGTDCLEAELAARSAAKKADAVYVSPYNDPWVMAGQGTIGLELLATRRRGQLDVVLVPVGGGGLIAGIASVLKAADPAIQVIGCQPAVSDVMARSAASGTIEPELADTHDGREVTLSDATAGGVESGSVTLQPCSNFVDEWVTVSEAEIAEALVGLLEEQSKLVEGAAACALAAFKRLAPRFAGKCVVVVCCGGNISVASLLRAIELAKPAAMGTTKVTGISRNARAMAFSGSNDED</sequence>
<evidence type="ECO:0000256" key="3">
    <source>
        <dbReference type="ARBA" id="ARBA00023239"/>
    </source>
</evidence>
<evidence type="ECO:0000259" key="5">
    <source>
        <dbReference type="Pfam" id="PF00291"/>
    </source>
</evidence>
<dbReference type="InterPro" id="IPR001926">
    <property type="entry name" value="TrpB-like_PALP"/>
</dbReference>
<organism evidence="6 7">
    <name type="scientific">Volvox africanus</name>
    <dbReference type="NCBI Taxonomy" id="51714"/>
    <lineage>
        <taxon>Eukaryota</taxon>
        <taxon>Viridiplantae</taxon>
        <taxon>Chlorophyta</taxon>
        <taxon>core chlorophytes</taxon>
        <taxon>Chlorophyceae</taxon>
        <taxon>CS clade</taxon>
        <taxon>Chlamydomonadales</taxon>
        <taxon>Volvocaceae</taxon>
        <taxon>Volvox</taxon>
    </lineage>
</organism>
<keyword evidence="3" id="KW-0456">Lyase</keyword>
<evidence type="ECO:0000256" key="2">
    <source>
        <dbReference type="ARBA" id="ARBA00022898"/>
    </source>
</evidence>
<reference evidence="6 7" key="1">
    <citation type="journal article" date="2023" name="IScience">
        <title>Expanded male sex-determining region conserved during the evolution of homothallism in the green alga Volvox.</title>
        <authorList>
            <person name="Yamamoto K."/>
            <person name="Matsuzaki R."/>
            <person name="Mahakham W."/>
            <person name="Heman W."/>
            <person name="Sekimoto H."/>
            <person name="Kawachi M."/>
            <person name="Minakuchi Y."/>
            <person name="Toyoda A."/>
            <person name="Nozaki H."/>
        </authorList>
    </citation>
    <scope>NUCLEOTIDE SEQUENCE [LARGE SCALE GENOMIC DNA]</scope>
    <source>
        <strain evidence="6 7">NIES-4468</strain>
    </source>
</reference>
<feature type="compositionally biased region" description="Low complexity" evidence="4">
    <location>
        <begin position="225"/>
        <end position="235"/>
    </location>
</feature>
<comment type="caution">
    <text evidence="6">The sequence shown here is derived from an EMBL/GenBank/DDBJ whole genome shotgun (WGS) entry which is preliminary data.</text>
</comment>
<dbReference type="PANTHER" id="PTHR48078">
    <property type="entry name" value="THREONINE DEHYDRATASE, MITOCHONDRIAL-RELATED"/>
    <property type="match status" value="1"/>
</dbReference>
<feature type="domain" description="Tryptophan synthase beta chain-like PALP" evidence="5">
    <location>
        <begin position="309"/>
        <end position="533"/>
    </location>
</feature>
<dbReference type="InterPro" id="IPR050147">
    <property type="entry name" value="Ser/Thr_Dehydratase"/>
</dbReference>
<feature type="domain" description="Tryptophan synthase beta chain-like PALP" evidence="5">
    <location>
        <begin position="111"/>
        <end position="190"/>
    </location>
</feature>
<feature type="region of interest" description="Disordered" evidence="4">
    <location>
        <begin position="195"/>
        <end position="261"/>
    </location>
</feature>
<feature type="region of interest" description="Disordered" evidence="4">
    <location>
        <begin position="276"/>
        <end position="308"/>
    </location>
</feature>
<dbReference type="Proteomes" id="UP001165090">
    <property type="component" value="Unassembled WGS sequence"/>
</dbReference>
<dbReference type="SUPFAM" id="SSF53686">
    <property type="entry name" value="Tryptophan synthase beta subunit-like PLP-dependent enzymes"/>
    <property type="match status" value="2"/>
</dbReference>
<dbReference type="InterPro" id="IPR036052">
    <property type="entry name" value="TrpB-like_PALP_sf"/>
</dbReference>
<proteinExistence type="predicted"/>